<evidence type="ECO:0000259" key="5">
    <source>
        <dbReference type="Pfam" id="PF23598"/>
    </source>
</evidence>
<evidence type="ECO:0000313" key="7">
    <source>
        <dbReference type="Proteomes" id="UP001604277"/>
    </source>
</evidence>
<protein>
    <submittedName>
        <fullName evidence="6">Disease resistance protein</fullName>
    </submittedName>
</protein>
<sequence>MWAAEGFLPLDSQHRVEGESIMDVAEHYLCELAQRGMVQVQVEELSGKFKSCQLHDLMRDICLSNGKEENFLKIIHFRNGHEPIGSRSSLKAATTAPTRRLSVFADVYVEKYFPPIHEKTSHVRSVLFFNRCTYRITIQDMLKLLCKDFKLLRVLQLDNFWFRLKLSKAIGDLVHLRYLSFQNSDFIEVPSSLSNLKFLQTLDLKVKSINSLTIPDVLWKLDHLRHLYLPLFYKNSHLQLSSLTRLETLKNFDTRVSDFRDLFHLTKLRRKLSAIFSLGWEDLQAIMNYLTRNSNLLCESSFSIYYRFRSEKELHFLRQLVGCDHLRNLDLIGRVTKLPEYHYFSSSLIKLTLRKSELEENPMAILEKIPTLKFLSLNLNVFMGKEMSCSRQGFPQLRTIELREIPGLESGGWKKEP</sequence>
<keyword evidence="1" id="KW-0677">Repeat</keyword>
<feature type="domain" description="Disease resistance protein winged helix" evidence="4">
    <location>
        <begin position="1"/>
        <end position="61"/>
    </location>
</feature>
<dbReference type="InterPro" id="IPR055414">
    <property type="entry name" value="LRR_R13L4/SHOC2-like"/>
</dbReference>
<keyword evidence="3" id="KW-0067">ATP-binding</keyword>
<dbReference type="InterPro" id="IPR032675">
    <property type="entry name" value="LRR_dom_sf"/>
</dbReference>
<evidence type="ECO:0000313" key="6">
    <source>
        <dbReference type="EMBL" id="KAL2463558.1"/>
    </source>
</evidence>
<evidence type="ECO:0000256" key="1">
    <source>
        <dbReference type="ARBA" id="ARBA00022737"/>
    </source>
</evidence>
<proteinExistence type="predicted"/>
<dbReference type="AlphaFoldDB" id="A0ABD1PI16"/>
<keyword evidence="2" id="KW-0547">Nucleotide-binding</keyword>
<dbReference type="PANTHER" id="PTHR23155:SF1185">
    <property type="entry name" value="DISEASE RESISTANCE RPP8-LIKE PROTEIN 3-RELATED"/>
    <property type="match status" value="1"/>
</dbReference>
<dbReference type="PANTHER" id="PTHR23155">
    <property type="entry name" value="DISEASE RESISTANCE PROTEIN RP"/>
    <property type="match status" value="1"/>
</dbReference>
<keyword evidence="7" id="KW-1185">Reference proteome</keyword>
<gene>
    <name evidence="6" type="ORF">Fot_53214</name>
</gene>
<dbReference type="Proteomes" id="UP001604277">
    <property type="component" value="Unassembled WGS sequence"/>
</dbReference>
<dbReference type="InterPro" id="IPR044974">
    <property type="entry name" value="Disease_R_plants"/>
</dbReference>
<dbReference type="Pfam" id="PF23598">
    <property type="entry name" value="LRR_14"/>
    <property type="match status" value="1"/>
</dbReference>
<organism evidence="6 7">
    <name type="scientific">Forsythia ovata</name>
    <dbReference type="NCBI Taxonomy" id="205694"/>
    <lineage>
        <taxon>Eukaryota</taxon>
        <taxon>Viridiplantae</taxon>
        <taxon>Streptophyta</taxon>
        <taxon>Embryophyta</taxon>
        <taxon>Tracheophyta</taxon>
        <taxon>Spermatophyta</taxon>
        <taxon>Magnoliopsida</taxon>
        <taxon>eudicotyledons</taxon>
        <taxon>Gunneridae</taxon>
        <taxon>Pentapetalae</taxon>
        <taxon>asterids</taxon>
        <taxon>lamiids</taxon>
        <taxon>Lamiales</taxon>
        <taxon>Oleaceae</taxon>
        <taxon>Forsythieae</taxon>
        <taxon>Forsythia</taxon>
    </lineage>
</organism>
<reference evidence="7" key="1">
    <citation type="submission" date="2024-07" db="EMBL/GenBank/DDBJ databases">
        <title>Two chromosome-level genome assemblies of Korean endemic species Abeliophyllum distichum and Forsythia ovata (Oleaceae).</title>
        <authorList>
            <person name="Jang H."/>
        </authorList>
    </citation>
    <scope>NUCLEOTIDE SEQUENCE [LARGE SCALE GENOMIC DNA]</scope>
</reference>
<dbReference type="SUPFAM" id="SSF52058">
    <property type="entry name" value="L domain-like"/>
    <property type="match status" value="1"/>
</dbReference>
<accession>A0ABD1PI16</accession>
<evidence type="ECO:0000256" key="3">
    <source>
        <dbReference type="ARBA" id="ARBA00022840"/>
    </source>
</evidence>
<dbReference type="InterPro" id="IPR058922">
    <property type="entry name" value="WHD_DRP"/>
</dbReference>
<name>A0ABD1PI16_9LAMI</name>
<dbReference type="Gene3D" id="3.80.10.10">
    <property type="entry name" value="Ribonuclease Inhibitor"/>
    <property type="match status" value="1"/>
</dbReference>
<comment type="caution">
    <text evidence="6">The sequence shown here is derived from an EMBL/GenBank/DDBJ whole genome shotgun (WGS) entry which is preliminary data.</text>
</comment>
<dbReference type="Pfam" id="PF23559">
    <property type="entry name" value="WHD_DRP"/>
    <property type="match status" value="1"/>
</dbReference>
<dbReference type="EMBL" id="JBFOLJ010000019">
    <property type="protein sequence ID" value="KAL2463558.1"/>
    <property type="molecule type" value="Genomic_DNA"/>
</dbReference>
<evidence type="ECO:0000256" key="2">
    <source>
        <dbReference type="ARBA" id="ARBA00022741"/>
    </source>
</evidence>
<feature type="domain" description="Disease resistance R13L4/SHOC-2-like LRR" evidence="5">
    <location>
        <begin position="122"/>
        <end position="403"/>
    </location>
</feature>
<evidence type="ECO:0000259" key="4">
    <source>
        <dbReference type="Pfam" id="PF23559"/>
    </source>
</evidence>